<sequence length="310" mass="34132">MTAPSNPLRATGALSTQVYNIAHRGARAFAPENTLAAFAKAQGFGCPMFELDVHKSWDGELIVHHDDNLLRCTDVKAKFPRRAPYLLSDFTFDELRRLDAGSWYLAELALPPPRRQPFLQTLSDAEIAEFVSAEDRKQYGSGEIRLPTLRETLELAAAAGMMVNIELKTLPRQYPGLAKEAVELVQAMDLETQVLISSFDHEQLVIVRELSQVIPTGVLTSDRIARPADYLRLLDADAYNPGCYGDYDSLGFNSVTGQLDPHGIAAVRAAGRGVNVWTCNDVDQMCQLITAGVTGLITDFPNRVRDVLAV</sequence>
<name>A0A2K8UJ61_9GAMM</name>
<dbReference type="SUPFAM" id="SSF51695">
    <property type="entry name" value="PLC-like phosphodiesterases"/>
    <property type="match status" value="1"/>
</dbReference>
<proteinExistence type="predicted"/>
<feature type="domain" description="GP-PDE" evidence="1">
    <location>
        <begin position="18"/>
        <end position="308"/>
    </location>
</feature>
<geneLocation type="plasmid" evidence="3">
    <name>pts485</name>
</geneLocation>
<dbReference type="InterPro" id="IPR017946">
    <property type="entry name" value="PLC-like_Pdiesterase_TIM-brl"/>
</dbReference>
<dbReference type="OrthoDB" id="9795622at2"/>
<dbReference type="GO" id="GO:0006629">
    <property type="term" value="P:lipid metabolic process"/>
    <property type="evidence" value="ECO:0007669"/>
    <property type="project" value="InterPro"/>
</dbReference>
<evidence type="ECO:0000259" key="1">
    <source>
        <dbReference type="PROSITE" id="PS51704"/>
    </source>
</evidence>
<dbReference type="PROSITE" id="PS50007">
    <property type="entry name" value="PIPLC_X_DOMAIN"/>
    <property type="match status" value="1"/>
</dbReference>
<dbReference type="InterPro" id="IPR030395">
    <property type="entry name" value="GP_PDE_dom"/>
</dbReference>
<dbReference type="Gene3D" id="3.20.20.190">
    <property type="entry name" value="Phosphatidylinositol (PI) phosphodiesterase"/>
    <property type="match status" value="1"/>
</dbReference>
<gene>
    <name evidence="2" type="ORF">THSYN_32300</name>
</gene>
<dbReference type="RefSeq" id="WP_100923201.1">
    <property type="nucleotide sequence ID" value="NZ_CP020372.1"/>
</dbReference>
<accession>A0A2K8UJ61</accession>
<dbReference type="PROSITE" id="PS51704">
    <property type="entry name" value="GP_PDE"/>
    <property type="match status" value="1"/>
</dbReference>
<dbReference type="PANTHER" id="PTHR46211:SF1">
    <property type="entry name" value="GLYCEROPHOSPHODIESTER PHOSPHODIESTERASE, CYTOPLASMIC"/>
    <property type="match status" value="1"/>
</dbReference>
<organism evidence="2 3">
    <name type="scientific">Candidatus Thiodictyon syntrophicum</name>
    <dbReference type="NCBI Taxonomy" id="1166950"/>
    <lineage>
        <taxon>Bacteria</taxon>
        <taxon>Pseudomonadati</taxon>
        <taxon>Pseudomonadota</taxon>
        <taxon>Gammaproteobacteria</taxon>
        <taxon>Chromatiales</taxon>
        <taxon>Chromatiaceae</taxon>
        <taxon>Thiodictyon</taxon>
    </lineage>
</organism>
<keyword evidence="3" id="KW-1185">Reference proteome</keyword>
<dbReference type="PANTHER" id="PTHR46211">
    <property type="entry name" value="GLYCEROPHOSPHORYL DIESTER PHOSPHODIESTERASE"/>
    <property type="match status" value="1"/>
</dbReference>
<dbReference type="GO" id="GO:0008081">
    <property type="term" value="F:phosphoric diester hydrolase activity"/>
    <property type="evidence" value="ECO:0007669"/>
    <property type="project" value="InterPro"/>
</dbReference>
<protein>
    <submittedName>
        <fullName evidence="2">Glycerophosphodiester phosphodiesterase</fullName>
    </submittedName>
</protein>
<dbReference type="EMBL" id="CP020372">
    <property type="protein sequence ID" value="AUB85588.1"/>
    <property type="molecule type" value="Genomic_DNA"/>
</dbReference>
<dbReference type="Proteomes" id="UP000232638">
    <property type="component" value="Plasmid pTs485"/>
</dbReference>
<reference evidence="2 3" key="1">
    <citation type="submission" date="2017-03" db="EMBL/GenBank/DDBJ databases">
        <title>Complete genome sequence of Candidatus 'Thiodictyon syntrophicum' sp. nov. strain Cad16T, a photolithoautotroph purple sulfur bacterium isolated from an alpine meromictic lake.</title>
        <authorList>
            <person name="Luedin S.M."/>
            <person name="Pothier J.F."/>
            <person name="Danza F."/>
            <person name="Storelli N."/>
            <person name="Wittwer M."/>
            <person name="Tonolla M."/>
        </authorList>
    </citation>
    <scope>NUCLEOTIDE SEQUENCE [LARGE SCALE GENOMIC DNA]</scope>
    <source>
        <strain evidence="2 3">Cad16T</strain>
        <plasmid evidence="3">Plasmid pts485</plasmid>
    </source>
</reference>
<dbReference type="Pfam" id="PF03009">
    <property type="entry name" value="GDPD"/>
    <property type="match status" value="1"/>
</dbReference>
<evidence type="ECO:0000313" key="3">
    <source>
        <dbReference type="Proteomes" id="UP000232638"/>
    </source>
</evidence>
<dbReference type="AlphaFoldDB" id="A0A2K8UJ61"/>
<evidence type="ECO:0000313" key="2">
    <source>
        <dbReference type="EMBL" id="AUB85588.1"/>
    </source>
</evidence>
<dbReference type="KEGG" id="tsy:THSYN_32300"/>
<keyword evidence="2" id="KW-0614">Plasmid</keyword>